<dbReference type="EMBL" id="CAJJDM010000043">
    <property type="protein sequence ID" value="CAD8069319.1"/>
    <property type="molecule type" value="Genomic_DNA"/>
</dbReference>
<keyword evidence="2" id="KW-1185">Reference proteome</keyword>
<dbReference type="AlphaFoldDB" id="A0A8S1LR04"/>
<evidence type="ECO:0000313" key="2">
    <source>
        <dbReference type="Proteomes" id="UP000688137"/>
    </source>
</evidence>
<gene>
    <name evidence="1" type="ORF">PPRIM_AZ9-3.1.T0430308</name>
</gene>
<protein>
    <submittedName>
        <fullName evidence="1">Uncharacterized protein</fullName>
    </submittedName>
</protein>
<evidence type="ECO:0000313" key="1">
    <source>
        <dbReference type="EMBL" id="CAD8069319.1"/>
    </source>
</evidence>
<comment type="caution">
    <text evidence="1">The sequence shown here is derived from an EMBL/GenBank/DDBJ whole genome shotgun (WGS) entry which is preliminary data.</text>
</comment>
<accession>A0A8S1LR04</accession>
<proteinExistence type="predicted"/>
<reference evidence="1" key="1">
    <citation type="submission" date="2021-01" db="EMBL/GenBank/DDBJ databases">
        <authorList>
            <consortium name="Genoscope - CEA"/>
            <person name="William W."/>
        </authorList>
    </citation>
    <scope>NUCLEOTIDE SEQUENCE</scope>
</reference>
<name>A0A8S1LR04_PARPR</name>
<dbReference type="Proteomes" id="UP000688137">
    <property type="component" value="Unassembled WGS sequence"/>
</dbReference>
<organism evidence="1 2">
    <name type="scientific">Paramecium primaurelia</name>
    <dbReference type="NCBI Taxonomy" id="5886"/>
    <lineage>
        <taxon>Eukaryota</taxon>
        <taxon>Sar</taxon>
        <taxon>Alveolata</taxon>
        <taxon>Ciliophora</taxon>
        <taxon>Intramacronucleata</taxon>
        <taxon>Oligohymenophorea</taxon>
        <taxon>Peniculida</taxon>
        <taxon>Parameciidae</taxon>
        <taxon>Paramecium</taxon>
    </lineage>
</organism>
<sequence length="64" mass="7366">MEIHQLLVVMISLSVYGMSKQDNKKPNQMVILVLSTQSVSLLMQFINLWNGKIIILYTDNKVEN</sequence>